<gene>
    <name evidence="2" type="ORF">CC78DRAFT_613425</name>
</gene>
<name>A0A9P4KGM5_9PLEO</name>
<reference evidence="3" key="1">
    <citation type="journal article" date="2020" name="Stud. Mycol.">
        <title>101 Dothideomycetes genomes: A test case for predicting lifestyles and emergence of pathogens.</title>
        <authorList>
            <person name="Haridas S."/>
            <person name="Albert R."/>
            <person name="Binder M."/>
            <person name="Bloem J."/>
            <person name="LaButti K."/>
            <person name="Salamov A."/>
            <person name="Andreopoulos B."/>
            <person name="Baker S."/>
            <person name="Barry K."/>
            <person name="Bills G."/>
            <person name="Bluhm B."/>
            <person name="Cannon C."/>
            <person name="Castanera R."/>
            <person name="Culley D."/>
            <person name="Daum C."/>
            <person name="Ezra D."/>
            <person name="Gonzalez J."/>
            <person name="Henrissat B."/>
            <person name="Kuo A."/>
            <person name="Liang C."/>
            <person name="Lipzen A."/>
            <person name="Lutzoni F."/>
            <person name="Magnuson J."/>
            <person name="Mondo S."/>
            <person name="Nolan M."/>
            <person name="Ohm R."/>
            <person name="Pangilinan J."/>
            <person name="Park H.-J."/>
            <person name="Ramirez L."/>
            <person name="Alfaro M."/>
            <person name="Sun H."/>
            <person name="Tritt A."/>
            <person name="Yoshinaga Y."/>
            <person name="Zwiers L.-H."/>
            <person name="Turgeon B."/>
            <person name="Goodwin S."/>
            <person name="Spatafora J."/>
            <person name="Crous P."/>
            <person name="Grigoriev I."/>
        </authorList>
    </citation>
    <scope>NUCLEOTIDE SEQUENCE [LARGE SCALE GENOMIC DNA]</scope>
    <source>
        <strain evidence="3">CBS 304.66</strain>
    </source>
</reference>
<organism evidence="2 3">
    <name type="scientific">Lojkania enalia</name>
    <dbReference type="NCBI Taxonomy" id="147567"/>
    <lineage>
        <taxon>Eukaryota</taxon>
        <taxon>Fungi</taxon>
        <taxon>Dikarya</taxon>
        <taxon>Ascomycota</taxon>
        <taxon>Pezizomycotina</taxon>
        <taxon>Dothideomycetes</taxon>
        <taxon>Pleosporomycetidae</taxon>
        <taxon>Pleosporales</taxon>
        <taxon>Pleosporales incertae sedis</taxon>
        <taxon>Lojkania</taxon>
    </lineage>
</organism>
<feature type="compositionally biased region" description="Polar residues" evidence="1">
    <location>
        <begin position="175"/>
        <end position="186"/>
    </location>
</feature>
<accession>A0A9P4KGM5</accession>
<sequence>MYLAPSSWNPNHQGCPVQRYPRRMTSGYIPCSGPVLWGDNRGHDRSWRLLGARIKVKAGELPGLLLSLNRFWSCLADICFHEHLIPSLHDLEEWALGGYFGEKKRRMQKSSKKPIKKQPDTKEAVVKTSDENDKKVDMEKYQFSNGKDRVKDGRVTKRRKSEGITAKSTKLARVQRNQSSSLEPKH</sequence>
<comment type="caution">
    <text evidence="2">The sequence shown here is derived from an EMBL/GenBank/DDBJ whole genome shotgun (WGS) entry which is preliminary data.</text>
</comment>
<dbReference type="Proteomes" id="UP000800093">
    <property type="component" value="Unassembled WGS sequence"/>
</dbReference>
<protein>
    <submittedName>
        <fullName evidence="2">Uncharacterized protein</fullName>
    </submittedName>
</protein>
<dbReference type="AlphaFoldDB" id="A0A9P4KGM5"/>
<feature type="compositionally biased region" description="Basic residues" evidence="1">
    <location>
        <begin position="105"/>
        <end position="116"/>
    </location>
</feature>
<evidence type="ECO:0000256" key="1">
    <source>
        <dbReference type="SAM" id="MobiDB-lite"/>
    </source>
</evidence>
<keyword evidence="3" id="KW-1185">Reference proteome</keyword>
<proteinExistence type="predicted"/>
<feature type="compositionally biased region" description="Basic and acidic residues" evidence="1">
    <location>
        <begin position="117"/>
        <end position="155"/>
    </location>
</feature>
<feature type="region of interest" description="Disordered" evidence="1">
    <location>
        <begin position="105"/>
        <end position="186"/>
    </location>
</feature>
<dbReference type="EMBL" id="ML986587">
    <property type="protein sequence ID" value="KAF2268220.1"/>
    <property type="molecule type" value="Genomic_DNA"/>
</dbReference>
<evidence type="ECO:0000313" key="2">
    <source>
        <dbReference type="EMBL" id="KAF2268220.1"/>
    </source>
</evidence>
<evidence type="ECO:0000313" key="3">
    <source>
        <dbReference type="Proteomes" id="UP000800093"/>
    </source>
</evidence>